<evidence type="ECO:0000313" key="1">
    <source>
        <dbReference type="EMBL" id="EXL65603.1"/>
    </source>
</evidence>
<dbReference type="Proteomes" id="UP000030676">
    <property type="component" value="Unassembled WGS sequence"/>
</dbReference>
<proteinExistence type="predicted"/>
<gene>
    <name evidence="1" type="ORF">FOPG_18176</name>
</gene>
<sequence>MSVDPTMMCLSHPTAISTVLLYRSRQDRIGGRFLHDSKDRSLTPRRQSSRWATAVISDIFPFASPPTGYLSSSGKKTASS</sequence>
<organism evidence="1">
    <name type="scientific">Fusarium oxysporum f. sp. conglutinans race 2 54008</name>
    <dbReference type="NCBI Taxonomy" id="1089457"/>
    <lineage>
        <taxon>Eukaryota</taxon>
        <taxon>Fungi</taxon>
        <taxon>Dikarya</taxon>
        <taxon>Ascomycota</taxon>
        <taxon>Pezizomycotina</taxon>
        <taxon>Sordariomycetes</taxon>
        <taxon>Hypocreomycetidae</taxon>
        <taxon>Hypocreales</taxon>
        <taxon>Nectriaceae</taxon>
        <taxon>Fusarium</taxon>
        <taxon>Fusarium oxysporum species complex</taxon>
    </lineage>
</organism>
<protein>
    <submittedName>
        <fullName evidence="1">Uncharacterized protein</fullName>
    </submittedName>
</protein>
<reference evidence="1" key="2">
    <citation type="submission" date="2014-03" db="EMBL/GenBank/DDBJ databases">
        <title>The Genome Annotation of Fusarium oxysporum PHW808.</title>
        <authorList>
            <consortium name="The Broad Institute Genomics Platform"/>
            <person name="Ma L.-J."/>
            <person name="Corby-Kistler H."/>
            <person name="Broz K."/>
            <person name="Gale L.R."/>
            <person name="Jonkers W."/>
            <person name="O'Donnell K."/>
            <person name="Ploetz R."/>
            <person name="Steinberg C."/>
            <person name="Schwartz D.C."/>
            <person name="VanEtten H."/>
            <person name="Zhou S."/>
            <person name="Young S.K."/>
            <person name="Zeng Q."/>
            <person name="Gargeya S."/>
            <person name="Fitzgerald M."/>
            <person name="Abouelleil A."/>
            <person name="Alvarado L."/>
            <person name="Chapman S.B."/>
            <person name="Gainer-Dewar J."/>
            <person name="Goldberg J."/>
            <person name="Griggs A."/>
            <person name="Gujja S."/>
            <person name="Hansen M."/>
            <person name="Howarth C."/>
            <person name="Imamovic A."/>
            <person name="Ireland A."/>
            <person name="Larimer J."/>
            <person name="McCowan C."/>
            <person name="Murphy C."/>
            <person name="Pearson M."/>
            <person name="Poon T.W."/>
            <person name="Priest M."/>
            <person name="Roberts A."/>
            <person name="Saif S."/>
            <person name="Shea T."/>
            <person name="Sykes S."/>
            <person name="Wortman J."/>
            <person name="Nusbaum C."/>
            <person name="Birren B."/>
        </authorList>
    </citation>
    <scope>NUCLEOTIDE SEQUENCE</scope>
    <source>
        <strain evidence="1">54008</strain>
    </source>
</reference>
<dbReference type="EMBL" id="KK033592">
    <property type="protein sequence ID" value="EXL65603.1"/>
    <property type="molecule type" value="Genomic_DNA"/>
</dbReference>
<dbReference type="HOGENOM" id="CLU_2589857_0_0_1"/>
<accession>X0GQK1</accession>
<name>X0GQK1_FUSOX</name>
<dbReference type="AlphaFoldDB" id="X0GQK1"/>
<reference evidence="1" key="1">
    <citation type="submission" date="2011-11" db="EMBL/GenBank/DDBJ databases">
        <title>The Genome Sequence of Fusarium oxysporum PHW808.</title>
        <authorList>
            <consortium name="The Broad Institute Genome Sequencing Platform"/>
            <person name="Ma L.-J."/>
            <person name="Gale L.R."/>
            <person name="Schwartz D.C."/>
            <person name="Zhou S."/>
            <person name="Corby-Kistler H."/>
            <person name="Young S.K."/>
            <person name="Zeng Q."/>
            <person name="Gargeya S."/>
            <person name="Fitzgerald M."/>
            <person name="Haas B."/>
            <person name="Abouelleil A."/>
            <person name="Alvarado L."/>
            <person name="Arachchi H.M."/>
            <person name="Berlin A."/>
            <person name="Brown A."/>
            <person name="Chapman S.B."/>
            <person name="Chen Z."/>
            <person name="Dunbar C."/>
            <person name="Freedman E."/>
            <person name="Gearin G."/>
            <person name="Goldberg J."/>
            <person name="Griggs A."/>
            <person name="Gujja S."/>
            <person name="Heiman D."/>
            <person name="Howarth C."/>
            <person name="Larson L."/>
            <person name="Lui A."/>
            <person name="MacDonald P.J.P."/>
            <person name="Montmayeur A."/>
            <person name="Murphy C."/>
            <person name="Neiman D."/>
            <person name="Pearson M."/>
            <person name="Priest M."/>
            <person name="Roberts A."/>
            <person name="Saif S."/>
            <person name="Shea T."/>
            <person name="Shenoy N."/>
            <person name="Sisk P."/>
            <person name="Stolte C."/>
            <person name="Sykes S."/>
            <person name="Wortman J."/>
            <person name="Nusbaum C."/>
            <person name="Birren B."/>
        </authorList>
    </citation>
    <scope>NUCLEOTIDE SEQUENCE [LARGE SCALE GENOMIC DNA]</scope>
    <source>
        <strain evidence="1">54008</strain>
    </source>
</reference>